<evidence type="ECO:0000313" key="1">
    <source>
        <dbReference type="EMBL" id="CAB4823594.1"/>
    </source>
</evidence>
<dbReference type="EMBL" id="CAFAAV010000114">
    <property type="protein sequence ID" value="CAB4823594.1"/>
    <property type="molecule type" value="Genomic_DNA"/>
</dbReference>
<dbReference type="AlphaFoldDB" id="A0A6J6ZRD5"/>
<proteinExistence type="predicted"/>
<organism evidence="1">
    <name type="scientific">freshwater metagenome</name>
    <dbReference type="NCBI Taxonomy" id="449393"/>
    <lineage>
        <taxon>unclassified sequences</taxon>
        <taxon>metagenomes</taxon>
        <taxon>ecological metagenomes</taxon>
    </lineage>
</organism>
<protein>
    <submittedName>
        <fullName evidence="1">Unannotated protein</fullName>
    </submittedName>
</protein>
<name>A0A6J6ZRD5_9ZZZZ</name>
<sequence length="120" mass="13315">MRLPDAVLFDSRQTGVERQHFQTRVVAAQRVGRVVDLALTGQEHEHIAVALQRQFVDRVDDPLHLIGRPVLFGLERSIPHFDRIRATADLDDRRIAEVFAEAGRVDGGGGDDQLQIGALG</sequence>
<gene>
    <name evidence="1" type="ORF">UFOPK3099_01533</name>
</gene>
<accession>A0A6J6ZRD5</accession>
<reference evidence="1" key="1">
    <citation type="submission" date="2020-05" db="EMBL/GenBank/DDBJ databases">
        <authorList>
            <person name="Chiriac C."/>
            <person name="Salcher M."/>
            <person name="Ghai R."/>
            <person name="Kavagutti S V."/>
        </authorList>
    </citation>
    <scope>NUCLEOTIDE SEQUENCE</scope>
</reference>